<gene>
    <name evidence="2" type="ORF">ZIOFF_002781</name>
</gene>
<sequence>MKGVEEDKITGPLFPRLHVNDTHKGGPKAAPRNKMVLYEQLSIPSQRFNSSSSTMPFPPCHFNNSVPSLSSSQVGTINFGFQPPSNLFCLLNCLFSCYDASIPGCGQQRKMLSPFRMTSQMPVHAAEKAGTSDGMNLVGKRMELYRKSIKQVSSENLFGTGLVAEYRSQRQEDPSMKIPCENVLDDAEDTDVRTFDQLESVAFLKKDTHMTSPMLTASISHKLQKSLTSDNYLYRGLNLDQKPLEETYIAEVSCSQSTHMKDLKETSPIEKTKETKQKSPCNEMTDLRNSSKDSAVRIDTNNFHLVEKFMNEKTGLCQENGDQGNFHTLNGIAICNGGKSSEAKSELYLNLSPRKNPRTSNLSKNCFNEDNPKKKGSLVFDDVERQDDDDDAYEPSMAGTESSLDISPYDIIAVIGTKPFVKARRAIVNQQRVLGIQVSELHRLIKVQKLIAASPHLLLEANSSLSKPSVKTRHDTKSLQYNRNSQSVEFKRLDELCKTNHNVEQPMEDGISGVPVLPACVDGSKRGPQDQVPNIRAHSVMPSAVQISSDQMTNPWCFSPLANRWLVPVMSQSDGLVYKPYSRHCPPPNGFMPPLYGGCNPLGVSPPSRDFINAAHAVPVSHQLPNMVLPGQPTMSSPYFPIPYSFPPSNPIITSSTVEQASNLSSSQVNGKTGQLSRRSHNMLHHLRKDALVGNPRKFQLSKKSELQGSTASSPSEKANPENRCPVPPLPAAPAASKDSQTRIIKVVPHNARSATESAARIFQSIQEER</sequence>
<evidence type="ECO:0000313" key="2">
    <source>
        <dbReference type="EMBL" id="KAG6537686.1"/>
    </source>
</evidence>
<reference evidence="2 3" key="1">
    <citation type="submission" date="2020-08" db="EMBL/GenBank/DDBJ databases">
        <title>Plant Genome Project.</title>
        <authorList>
            <person name="Zhang R.-G."/>
        </authorList>
    </citation>
    <scope>NUCLEOTIDE SEQUENCE [LARGE SCALE GENOMIC DNA]</scope>
    <source>
        <tissue evidence="2">Rhizome</tissue>
    </source>
</reference>
<dbReference type="InterPro" id="IPR039319">
    <property type="entry name" value="ELF3-like"/>
</dbReference>
<accession>A0A8J5HWT6</accession>
<protein>
    <recommendedName>
        <fullName evidence="4">ELF3-like protein 2</fullName>
    </recommendedName>
</protein>
<evidence type="ECO:0000313" key="3">
    <source>
        <dbReference type="Proteomes" id="UP000734854"/>
    </source>
</evidence>
<organism evidence="2 3">
    <name type="scientific">Zingiber officinale</name>
    <name type="common">Ginger</name>
    <name type="synonym">Amomum zingiber</name>
    <dbReference type="NCBI Taxonomy" id="94328"/>
    <lineage>
        <taxon>Eukaryota</taxon>
        <taxon>Viridiplantae</taxon>
        <taxon>Streptophyta</taxon>
        <taxon>Embryophyta</taxon>
        <taxon>Tracheophyta</taxon>
        <taxon>Spermatophyta</taxon>
        <taxon>Magnoliopsida</taxon>
        <taxon>Liliopsida</taxon>
        <taxon>Zingiberales</taxon>
        <taxon>Zingiberaceae</taxon>
        <taxon>Zingiber</taxon>
    </lineage>
</organism>
<dbReference type="PANTHER" id="PTHR34281">
    <property type="entry name" value="PROTEIN EARLY FLOWERING 3"/>
    <property type="match status" value="1"/>
</dbReference>
<proteinExistence type="predicted"/>
<feature type="region of interest" description="Disordered" evidence="1">
    <location>
        <begin position="259"/>
        <end position="293"/>
    </location>
</feature>
<feature type="compositionally biased region" description="Basic and acidic residues" evidence="1">
    <location>
        <begin position="259"/>
        <end position="277"/>
    </location>
</feature>
<feature type="compositionally biased region" description="Polar residues" evidence="1">
    <location>
        <begin position="707"/>
        <end position="717"/>
    </location>
</feature>
<feature type="region of interest" description="Disordered" evidence="1">
    <location>
        <begin position="351"/>
        <end position="380"/>
    </location>
</feature>
<feature type="compositionally biased region" description="Polar residues" evidence="1">
    <location>
        <begin position="358"/>
        <end position="368"/>
    </location>
</feature>
<evidence type="ECO:0000256" key="1">
    <source>
        <dbReference type="SAM" id="MobiDB-lite"/>
    </source>
</evidence>
<dbReference type="EMBL" id="JACMSC010000001">
    <property type="protein sequence ID" value="KAG6537686.1"/>
    <property type="molecule type" value="Genomic_DNA"/>
</dbReference>
<dbReference type="GO" id="GO:2000028">
    <property type="term" value="P:regulation of photoperiodism, flowering"/>
    <property type="evidence" value="ECO:0007669"/>
    <property type="project" value="InterPro"/>
</dbReference>
<feature type="region of interest" description="Disordered" evidence="1">
    <location>
        <begin position="701"/>
        <end position="742"/>
    </location>
</feature>
<evidence type="ECO:0008006" key="4">
    <source>
        <dbReference type="Google" id="ProtNLM"/>
    </source>
</evidence>
<dbReference type="AlphaFoldDB" id="A0A8J5HWT6"/>
<dbReference type="Proteomes" id="UP000734854">
    <property type="component" value="Unassembled WGS sequence"/>
</dbReference>
<name>A0A8J5HWT6_ZINOF</name>
<dbReference type="PANTHER" id="PTHR34281:SF2">
    <property type="entry name" value="PROTEIN EARLY FLOWERING 3"/>
    <property type="match status" value="1"/>
</dbReference>
<comment type="caution">
    <text evidence="2">The sequence shown here is derived from an EMBL/GenBank/DDBJ whole genome shotgun (WGS) entry which is preliminary data.</text>
</comment>
<keyword evidence="3" id="KW-1185">Reference proteome</keyword>